<comment type="caution">
    <text evidence="2">The sequence shown here is derived from an EMBL/GenBank/DDBJ whole genome shotgun (WGS) entry which is preliminary data.</text>
</comment>
<dbReference type="AlphaFoldDB" id="A0A4Y9XQ95"/>
<dbReference type="Proteomes" id="UP000298390">
    <property type="component" value="Unassembled WGS sequence"/>
</dbReference>
<feature type="region of interest" description="Disordered" evidence="1">
    <location>
        <begin position="76"/>
        <end position="116"/>
    </location>
</feature>
<name>A0A4Y9XQ95_9APHY</name>
<sequence>MDASRFLRRLSLPAAATKQITTAVVVDRVPIESIQDTHNVVSAGAKTDSFSSLVHTLELYAPSPDQFVFTGYATPSAEVSTDHNPSTSTGRALQNHENDRSAHARSAWSPDQHVAR</sequence>
<evidence type="ECO:0000313" key="3">
    <source>
        <dbReference type="Proteomes" id="UP000298390"/>
    </source>
</evidence>
<evidence type="ECO:0000256" key="1">
    <source>
        <dbReference type="SAM" id="MobiDB-lite"/>
    </source>
</evidence>
<reference evidence="2 3" key="1">
    <citation type="submission" date="2019-01" db="EMBL/GenBank/DDBJ databases">
        <title>Genome sequencing of the rare red list fungi Fomitopsis rosea.</title>
        <authorList>
            <person name="Buettner E."/>
            <person name="Kellner H."/>
        </authorList>
    </citation>
    <scope>NUCLEOTIDE SEQUENCE [LARGE SCALE GENOMIC DNA]</scope>
    <source>
        <strain evidence="2 3">DSM 105464</strain>
    </source>
</reference>
<accession>A0A4Y9XQ95</accession>
<dbReference type="EMBL" id="SEKV01001009">
    <property type="protein sequence ID" value="TFY52265.1"/>
    <property type="molecule type" value="Genomic_DNA"/>
</dbReference>
<proteinExistence type="predicted"/>
<feature type="compositionally biased region" description="Polar residues" evidence="1">
    <location>
        <begin position="77"/>
        <end position="92"/>
    </location>
</feature>
<evidence type="ECO:0000313" key="2">
    <source>
        <dbReference type="EMBL" id="TFY52265.1"/>
    </source>
</evidence>
<protein>
    <submittedName>
        <fullName evidence="2">Uncharacterized protein</fullName>
    </submittedName>
</protein>
<gene>
    <name evidence="2" type="ORF">EVJ58_g10115</name>
</gene>
<organism evidence="2 3">
    <name type="scientific">Rhodofomes roseus</name>
    <dbReference type="NCBI Taxonomy" id="34475"/>
    <lineage>
        <taxon>Eukaryota</taxon>
        <taxon>Fungi</taxon>
        <taxon>Dikarya</taxon>
        <taxon>Basidiomycota</taxon>
        <taxon>Agaricomycotina</taxon>
        <taxon>Agaricomycetes</taxon>
        <taxon>Polyporales</taxon>
        <taxon>Rhodofomes</taxon>
    </lineage>
</organism>